<accession>A0A816JI90</accession>
<reference evidence="2" key="1">
    <citation type="submission" date="2021-01" db="EMBL/GenBank/DDBJ databases">
        <authorList>
            <consortium name="Genoscope - CEA"/>
            <person name="William W."/>
        </authorList>
    </citation>
    <scope>NUCLEOTIDE SEQUENCE</scope>
</reference>
<dbReference type="AlphaFoldDB" id="A0A816JI90"/>
<name>A0A816JI90_BRANA</name>
<protein>
    <submittedName>
        <fullName evidence="2">(rape) hypothetical protein</fullName>
    </submittedName>
</protein>
<organism evidence="2">
    <name type="scientific">Brassica napus</name>
    <name type="common">Rape</name>
    <dbReference type="NCBI Taxonomy" id="3708"/>
    <lineage>
        <taxon>Eukaryota</taxon>
        <taxon>Viridiplantae</taxon>
        <taxon>Streptophyta</taxon>
        <taxon>Embryophyta</taxon>
        <taxon>Tracheophyta</taxon>
        <taxon>Spermatophyta</taxon>
        <taxon>Magnoliopsida</taxon>
        <taxon>eudicotyledons</taxon>
        <taxon>Gunneridae</taxon>
        <taxon>Pentapetalae</taxon>
        <taxon>rosids</taxon>
        <taxon>malvids</taxon>
        <taxon>Brassicales</taxon>
        <taxon>Brassicaceae</taxon>
        <taxon>Brassiceae</taxon>
        <taxon>Brassica</taxon>
    </lineage>
</organism>
<feature type="chain" id="PRO_5032676941" evidence="1">
    <location>
        <begin position="21"/>
        <end position="46"/>
    </location>
</feature>
<evidence type="ECO:0000256" key="1">
    <source>
        <dbReference type="SAM" id="SignalP"/>
    </source>
</evidence>
<evidence type="ECO:0000313" key="2">
    <source>
        <dbReference type="EMBL" id="CAF1817101.1"/>
    </source>
</evidence>
<proteinExistence type="predicted"/>
<dbReference type="Proteomes" id="UP001295469">
    <property type="component" value="Chromosome C04"/>
</dbReference>
<gene>
    <name evidence="2" type="ORF">DARMORV10_C04P13360.1</name>
</gene>
<dbReference type="EMBL" id="HG994368">
    <property type="protein sequence ID" value="CAF1817101.1"/>
    <property type="molecule type" value="Genomic_DNA"/>
</dbReference>
<feature type="signal peptide" evidence="1">
    <location>
        <begin position="1"/>
        <end position="20"/>
    </location>
</feature>
<sequence length="46" mass="5198">MKQNTLVHRSLCIFVTLFMAFPHPLPPFSVYVSKQCSGSAMICYGF</sequence>
<keyword evidence="1" id="KW-0732">Signal</keyword>